<name>A0A5E6MGJ3_9BACT</name>
<feature type="binding site" evidence="11">
    <location>
        <position position="387"/>
    </location>
    <ligand>
        <name>meso-2,6-diaminopimelate</name>
        <dbReference type="ChEBI" id="CHEBI:57791"/>
    </ligand>
</feature>
<dbReference type="PANTHER" id="PTHR23135:SF4">
    <property type="entry name" value="UDP-N-ACETYLMURAMOYL-L-ALANYL-D-GLUTAMATE--2,6-DIAMINOPIMELATE LIGASE MURE HOMOLOG, CHLOROPLASTIC"/>
    <property type="match status" value="1"/>
</dbReference>
<evidence type="ECO:0000259" key="13">
    <source>
        <dbReference type="Pfam" id="PF01225"/>
    </source>
</evidence>
<dbReference type="Pfam" id="PF01225">
    <property type="entry name" value="Mur_ligase"/>
    <property type="match status" value="1"/>
</dbReference>
<evidence type="ECO:0000256" key="11">
    <source>
        <dbReference type="HAMAP-Rule" id="MF_00208"/>
    </source>
</evidence>
<dbReference type="GO" id="GO:0005524">
    <property type="term" value="F:ATP binding"/>
    <property type="evidence" value="ECO:0007669"/>
    <property type="project" value="UniProtKB-UniRule"/>
</dbReference>
<evidence type="ECO:0000256" key="2">
    <source>
        <dbReference type="ARBA" id="ARBA00022490"/>
    </source>
</evidence>
<comment type="similarity">
    <text evidence="1 11">Belongs to the MurCDEF family. MurE subfamily.</text>
</comment>
<dbReference type="GO" id="GO:0008765">
    <property type="term" value="F:UDP-N-acetylmuramoylalanyl-D-glutamate-2,6-diaminopimelate ligase activity"/>
    <property type="evidence" value="ECO:0007669"/>
    <property type="project" value="UniProtKB-UniRule"/>
</dbReference>
<reference evidence="16 17" key="1">
    <citation type="submission" date="2019-09" db="EMBL/GenBank/DDBJ databases">
        <authorList>
            <person name="Cremers G."/>
        </authorList>
    </citation>
    <scope>NUCLEOTIDE SEQUENCE [LARGE SCALE GENOMIC DNA]</scope>
    <source>
        <strain evidence="16">4A</strain>
    </source>
</reference>
<feature type="binding site" evidence="11">
    <location>
        <position position="188"/>
    </location>
    <ligand>
        <name>UDP-N-acetyl-alpha-D-muramoyl-L-alanyl-D-glutamate</name>
        <dbReference type="ChEBI" id="CHEBI:83900"/>
    </ligand>
</feature>
<dbReference type="AlphaFoldDB" id="A0A5E6MGJ3"/>
<dbReference type="GO" id="GO:0005737">
    <property type="term" value="C:cytoplasm"/>
    <property type="evidence" value="ECO:0007669"/>
    <property type="project" value="UniProtKB-SubCell"/>
</dbReference>
<keyword evidence="9 11" id="KW-0131">Cell cycle</keyword>
<dbReference type="PANTHER" id="PTHR23135">
    <property type="entry name" value="MUR LIGASE FAMILY MEMBER"/>
    <property type="match status" value="1"/>
</dbReference>
<evidence type="ECO:0000256" key="1">
    <source>
        <dbReference type="ARBA" id="ARBA00005898"/>
    </source>
</evidence>
<dbReference type="SUPFAM" id="SSF63418">
    <property type="entry name" value="MurE/MurF N-terminal domain"/>
    <property type="match status" value="1"/>
</dbReference>
<feature type="binding site" evidence="11">
    <location>
        <position position="462"/>
    </location>
    <ligand>
        <name>meso-2,6-diaminopimelate</name>
        <dbReference type="ChEBI" id="CHEBI:57791"/>
    </ligand>
</feature>
<dbReference type="InterPro" id="IPR018109">
    <property type="entry name" value="Folylpolyglutamate_synth_CS"/>
</dbReference>
<dbReference type="Gene3D" id="3.40.1390.10">
    <property type="entry name" value="MurE/MurF, N-terminal domain"/>
    <property type="match status" value="1"/>
</dbReference>
<dbReference type="UniPathway" id="UPA00219"/>
<dbReference type="PROSITE" id="PS01011">
    <property type="entry name" value="FOLYLPOLYGLU_SYNT_1"/>
    <property type="match status" value="1"/>
</dbReference>
<feature type="binding site" evidence="11">
    <location>
        <position position="30"/>
    </location>
    <ligand>
        <name>UDP-N-acetyl-alpha-D-muramoyl-L-alanyl-D-glutamate</name>
        <dbReference type="ChEBI" id="CHEBI:83900"/>
    </ligand>
</feature>
<evidence type="ECO:0000256" key="9">
    <source>
        <dbReference type="ARBA" id="ARBA00023306"/>
    </source>
</evidence>
<sequence>MTLRDLLVAVEPCEVAGKVDPPVSGLCYDSRVVKSGDVFFAWEGTRTDGHQFLPDVIRRGAAAIVGERVLETPPAQIPYVRVANAREALARMADLFYGHPSASLDLVGITGTNGKTTTAFLVHHVLERAGRKAGLIGTVRYQVGESILPARRTTPEGSDLQELLARMHEDGCRAAVLEVSSHALAQGRVAGLVFAIGIFTNLTSDHLDFHGSVEGYGAAKTLLFERLAASKNPAAAVVNADDPAWRALGSVSRKPERVFFYSALGAPLADFRAEGVRKDSSGSSFLLSYPGGSLSVRIPLLGSFNVENALGAFAACFALGIAPQEIARALEAFPGVPGRMERFCSSDGVIAVVDYAHTEDALRKTLLTLRELAPKRLWIVVGCGGDRDRTKRPRMAAAACALSDRVVFTADNPRNESMDQIFADMEKGVPEGGRPAWIPDRFQAIEHALREAEGGDLVCVAGKGHETTQEVQGAFLSFDDRSVVSKILAERG</sequence>
<keyword evidence="2 11" id="KW-0963">Cytoplasm</keyword>
<evidence type="ECO:0000313" key="16">
    <source>
        <dbReference type="EMBL" id="VVM04594.1"/>
    </source>
</evidence>
<dbReference type="SUPFAM" id="SSF53244">
    <property type="entry name" value="MurD-like peptide ligases, peptide-binding domain"/>
    <property type="match status" value="1"/>
</dbReference>
<evidence type="ECO:0000256" key="8">
    <source>
        <dbReference type="ARBA" id="ARBA00022984"/>
    </source>
</evidence>
<protein>
    <recommendedName>
        <fullName evidence="11">UDP-N-acetylmuramoyl-L-alanyl-D-glutamate--2,6-diaminopimelate ligase</fullName>
        <ecNumber evidence="11">6.3.2.13</ecNumber>
    </recommendedName>
    <alternativeName>
        <fullName evidence="11">Meso-A2pm-adding enzyme</fullName>
    </alternativeName>
    <alternativeName>
        <fullName evidence="11">Meso-diaminopimelate-adding enzyme</fullName>
    </alternativeName>
    <alternativeName>
        <fullName evidence="11">UDP-MurNAc-L-Ala-D-Glu:meso-diaminopimelate ligase</fullName>
    </alternativeName>
    <alternativeName>
        <fullName evidence="11">UDP-MurNAc-tripeptide synthetase</fullName>
    </alternativeName>
    <alternativeName>
        <fullName evidence="11">UDP-N-acetylmuramyl-tripeptide synthetase</fullName>
    </alternativeName>
</protein>
<dbReference type="InterPro" id="IPR036615">
    <property type="entry name" value="Mur_ligase_C_dom_sf"/>
</dbReference>
<comment type="function">
    <text evidence="11">Catalyzes the addition of meso-diaminopimelic acid to the nucleotide precursor UDP-N-acetylmuramoyl-L-alanyl-D-glutamate (UMAG) in the biosynthesis of bacterial cell-wall peptidoglycan.</text>
</comment>
<dbReference type="InterPro" id="IPR005761">
    <property type="entry name" value="UDP-N-AcMur-Glu-dNH2Pim_ligase"/>
</dbReference>
<dbReference type="EC" id="6.3.2.13" evidence="11"/>
<comment type="cofactor">
    <cofactor evidence="11">
        <name>Mg(2+)</name>
        <dbReference type="ChEBI" id="CHEBI:18420"/>
    </cofactor>
</comment>
<feature type="domain" description="Mur ligase C-terminal" evidence="14">
    <location>
        <begin position="338"/>
        <end position="464"/>
    </location>
</feature>
<feature type="domain" description="Mur ligase central" evidence="15">
    <location>
        <begin position="109"/>
        <end position="316"/>
    </location>
</feature>
<dbReference type="GO" id="GO:0000287">
    <property type="term" value="F:magnesium ion binding"/>
    <property type="evidence" value="ECO:0007669"/>
    <property type="project" value="UniProtKB-UniRule"/>
</dbReference>
<evidence type="ECO:0000259" key="15">
    <source>
        <dbReference type="Pfam" id="PF08245"/>
    </source>
</evidence>
<feature type="binding site" evidence="11">
    <location>
        <position position="180"/>
    </location>
    <ligand>
        <name>UDP-N-acetyl-alpha-D-muramoyl-L-alanyl-D-glutamate</name>
        <dbReference type="ChEBI" id="CHEBI:83900"/>
    </ligand>
</feature>
<dbReference type="GO" id="GO:0051301">
    <property type="term" value="P:cell division"/>
    <property type="evidence" value="ECO:0007669"/>
    <property type="project" value="UniProtKB-KW"/>
</dbReference>
<dbReference type="GO" id="GO:0071555">
    <property type="term" value="P:cell wall organization"/>
    <property type="evidence" value="ECO:0007669"/>
    <property type="project" value="UniProtKB-KW"/>
</dbReference>
<comment type="pathway">
    <text evidence="11 12">Cell wall biogenesis; peptidoglycan biosynthesis.</text>
</comment>
<dbReference type="Pfam" id="PF02875">
    <property type="entry name" value="Mur_ligase_C"/>
    <property type="match status" value="1"/>
</dbReference>
<dbReference type="GO" id="GO:0004326">
    <property type="term" value="F:tetrahydrofolylpolyglutamate synthase activity"/>
    <property type="evidence" value="ECO:0007669"/>
    <property type="project" value="InterPro"/>
</dbReference>
<evidence type="ECO:0000256" key="7">
    <source>
        <dbReference type="ARBA" id="ARBA00022960"/>
    </source>
</evidence>
<dbReference type="Gene3D" id="3.90.190.20">
    <property type="entry name" value="Mur ligase, C-terminal domain"/>
    <property type="match status" value="1"/>
</dbReference>
<dbReference type="NCBIfam" id="NF001124">
    <property type="entry name" value="PRK00139.1-2"/>
    <property type="match status" value="1"/>
</dbReference>
<dbReference type="RefSeq" id="WP_142659058.1">
    <property type="nucleotide sequence ID" value="NZ_CABFVA020000006.1"/>
</dbReference>
<dbReference type="NCBIfam" id="NF001126">
    <property type="entry name" value="PRK00139.1-4"/>
    <property type="match status" value="1"/>
</dbReference>
<dbReference type="GO" id="GO:0008360">
    <property type="term" value="P:regulation of cell shape"/>
    <property type="evidence" value="ECO:0007669"/>
    <property type="project" value="UniProtKB-KW"/>
</dbReference>
<dbReference type="Pfam" id="PF08245">
    <property type="entry name" value="Mur_ligase_M"/>
    <property type="match status" value="1"/>
</dbReference>
<gene>
    <name evidence="11 16" type="primary">murE</name>
    <name evidence="16" type="ORF">MAMT_00173</name>
</gene>
<dbReference type="GO" id="GO:0009252">
    <property type="term" value="P:peptidoglycan biosynthetic process"/>
    <property type="evidence" value="ECO:0007669"/>
    <property type="project" value="UniProtKB-UniRule"/>
</dbReference>
<keyword evidence="4 11" id="KW-0132">Cell division</keyword>
<evidence type="ECO:0000256" key="4">
    <source>
        <dbReference type="ARBA" id="ARBA00022618"/>
    </source>
</evidence>
<evidence type="ECO:0000256" key="12">
    <source>
        <dbReference type="RuleBase" id="RU004135"/>
    </source>
</evidence>
<dbReference type="InterPro" id="IPR036565">
    <property type="entry name" value="Mur-like_cat_sf"/>
</dbReference>
<keyword evidence="8 11" id="KW-0573">Peptidoglycan synthesis</keyword>
<dbReference type="NCBIfam" id="TIGR01085">
    <property type="entry name" value="murE"/>
    <property type="match status" value="1"/>
</dbReference>
<feature type="binding site" evidence="11">
    <location>
        <position position="466"/>
    </location>
    <ligand>
        <name>meso-2,6-diaminopimelate</name>
        <dbReference type="ChEBI" id="CHEBI:57791"/>
    </ligand>
</feature>
<feature type="binding site" evidence="11">
    <location>
        <begin position="111"/>
        <end position="117"/>
    </location>
    <ligand>
        <name>ATP</name>
        <dbReference type="ChEBI" id="CHEBI:30616"/>
    </ligand>
</feature>
<comment type="catalytic activity">
    <reaction evidence="11">
        <text>UDP-N-acetyl-alpha-D-muramoyl-L-alanyl-D-glutamate + meso-2,6-diaminopimelate + ATP = UDP-N-acetyl-alpha-D-muramoyl-L-alanyl-gamma-D-glutamyl-meso-2,6-diaminopimelate + ADP + phosphate + H(+)</text>
        <dbReference type="Rhea" id="RHEA:23676"/>
        <dbReference type="ChEBI" id="CHEBI:15378"/>
        <dbReference type="ChEBI" id="CHEBI:30616"/>
        <dbReference type="ChEBI" id="CHEBI:43474"/>
        <dbReference type="ChEBI" id="CHEBI:57791"/>
        <dbReference type="ChEBI" id="CHEBI:83900"/>
        <dbReference type="ChEBI" id="CHEBI:83905"/>
        <dbReference type="ChEBI" id="CHEBI:456216"/>
        <dbReference type="EC" id="6.3.2.13"/>
    </reaction>
</comment>
<evidence type="ECO:0000256" key="6">
    <source>
        <dbReference type="ARBA" id="ARBA00022840"/>
    </source>
</evidence>
<evidence type="ECO:0000259" key="14">
    <source>
        <dbReference type="Pfam" id="PF02875"/>
    </source>
</evidence>
<keyword evidence="6 11" id="KW-0067">ATP-binding</keyword>
<feature type="modified residue" description="N6-carboxylysine" evidence="11">
    <location>
        <position position="220"/>
    </location>
</feature>
<feature type="domain" description="Mur ligase N-terminal catalytic" evidence="13">
    <location>
        <begin position="23"/>
        <end position="97"/>
    </location>
</feature>
<feature type="binding site" evidence="11">
    <location>
        <begin position="411"/>
        <end position="414"/>
    </location>
    <ligand>
        <name>meso-2,6-diaminopimelate</name>
        <dbReference type="ChEBI" id="CHEBI:57791"/>
    </ligand>
</feature>
<keyword evidence="10 11" id="KW-0961">Cell wall biogenesis/degradation</keyword>
<feature type="short sequence motif" description="Meso-diaminopimelate recognition motif" evidence="11">
    <location>
        <begin position="411"/>
        <end position="414"/>
    </location>
</feature>
<accession>A0A5E6MGJ3</accession>
<dbReference type="HAMAP" id="MF_00208">
    <property type="entry name" value="MurE"/>
    <property type="match status" value="1"/>
</dbReference>
<keyword evidence="5 11" id="KW-0547">Nucleotide-binding</keyword>
<dbReference type="InterPro" id="IPR000713">
    <property type="entry name" value="Mur_ligase_N"/>
</dbReference>
<dbReference type="Proteomes" id="UP000334923">
    <property type="component" value="Unassembled WGS sequence"/>
</dbReference>
<evidence type="ECO:0000256" key="5">
    <source>
        <dbReference type="ARBA" id="ARBA00022741"/>
    </source>
</evidence>
<keyword evidence="3 11" id="KW-0436">Ligase</keyword>
<dbReference type="InterPro" id="IPR004101">
    <property type="entry name" value="Mur_ligase_C"/>
</dbReference>
<comment type="caution">
    <text evidence="11">Lacks conserved residue(s) required for the propagation of feature annotation.</text>
</comment>
<dbReference type="InterPro" id="IPR013221">
    <property type="entry name" value="Mur_ligase_cen"/>
</dbReference>
<evidence type="ECO:0000256" key="10">
    <source>
        <dbReference type="ARBA" id="ARBA00023316"/>
    </source>
</evidence>
<keyword evidence="17" id="KW-1185">Reference proteome</keyword>
<dbReference type="InterPro" id="IPR035911">
    <property type="entry name" value="MurE/MurF_N"/>
</dbReference>
<proteinExistence type="inferred from homology"/>
<dbReference type="EMBL" id="CABFVA020000006">
    <property type="protein sequence ID" value="VVM04594.1"/>
    <property type="molecule type" value="Genomic_DNA"/>
</dbReference>
<keyword evidence="7 11" id="KW-0133">Cell shape</keyword>
<keyword evidence="11" id="KW-0460">Magnesium</keyword>
<feature type="binding site" evidence="11">
    <location>
        <position position="186"/>
    </location>
    <ligand>
        <name>UDP-N-acetyl-alpha-D-muramoyl-L-alanyl-D-glutamate</name>
        <dbReference type="ChEBI" id="CHEBI:83900"/>
    </ligand>
</feature>
<organism evidence="16 17">
    <name type="scientific">Methylacidimicrobium tartarophylax</name>
    <dbReference type="NCBI Taxonomy" id="1041768"/>
    <lineage>
        <taxon>Bacteria</taxon>
        <taxon>Pseudomonadati</taxon>
        <taxon>Verrucomicrobiota</taxon>
        <taxon>Methylacidimicrobium</taxon>
    </lineage>
</organism>
<feature type="binding site" evidence="11">
    <location>
        <begin position="153"/>
        <end position="154"/>
    </location>
    <ligand>
        <name>UDP-N-acetyl-alpha-D-muramoyl-L-alanyl-D-glutamate</name>
        <dbReference type="ChEBI" id="CHEBI:83900"/>
    </ligand>
</feature>
<dbReference type="Gene3D" id="3.40.1190.10">
    <property type="entry name" value="Mur-like, catalytic domain"/>
    <property type="match status" value="1"/>
</dbReference>
<evidence type="ECO:0000313" key="17">
    <source>
        <dbReference type="Proteomes" id="UP000334923"/>
    </source>
</evidence>
<dbReference type="OrthoDB" id="9800958at2"/>
<evidence type="ECO:0000256" key="3">
    <source>
        <dbReference type="ARBA" id="ARBA00022598"/>
    </source>
</evidence>
<dbReference type="SUPFAM" id="SSF53623">
    <property type="entry name" value="MurD-like peptide ligases, catalytic domain"/>
    <property type="match status" value="1"/>
</dbReference>
<comment type="PTM">
    <text evidence="11">Carboxylation is probably crucial for Mg(2+) binding and, consequently, for the gamma-phosphate positioning of ATP.</text>
</comment>
<comment type="subcellular location">
    <subcellularLocation>
        <location evidence="11 12">Cytoplasm</location>
    </subcellularLocation>
</comment>